<reference evidence="14 15" key="1">
    <citation type="submission" date="2021-04" db="EMBL/GenBank/DDBJ databases">
        <authorList>
            <person name="De Guttry C."/>
            <person name="Zahm M."/>
            <person name="Klopp C."/>
            <person name="Cabau C."/>
            <person name="Louis A."/>
            <person name="Berthelot C."/>
            <person name="Parey E."/>
            <person name="Roest Crollius H."/>
            <person name="Montfort J."/>
            <person name="Robinson-Rechavi M."/>
            <person name="Bucao C."/>
            <person name="Bouchez O."/>
            <person name="Gislard M."/>
            <person name="Lluch J."/>
            <person name="Milhes M."/>
            <person name="Lampietro C."/>
            <person name="Lopez Roques C."/>
            <person name="Donnadieu C."/>
            <person name="Braasch I."/>
            <person name="Desvignes T."/>
            <person name="Postlethwait J."/>
            <person name="Bobe J."/>
            <person name="Wedekind C."/>
            <person name="Guiguen Y."/>
        </authorList>
    </citation>
    <scope>NUCLEOTIDE SEQUENCE [LARGE SCALE GENOMIC DNA]</scope>
    <source>
        <strain evidence="14">Cs_M1</strain>
        <tissue evidence="14">Blood</tissue>
    </source>
</reference>
<keyword evidence="3" id="KW-1003">Cell membrane</keyword>
<keyword evidence="6 12" id="KW-0654">Proteoglycan</keyword>
<dbReference type="EMBL" id="JAGTTL010000018">
    <property type="protein sequence ID" value="KAK6309024.1"/>
    <property type="molecule type" value="Genomic_DNA"/>
</dbReference>
<sequence>MFQTILQRVDFWLIWLTVVLCGASGAGAHSCHEVKTAFQLRQIGPLKWVPEEPGTDGELQICKHPGPSCCTRKMEESYQAAVRRETLQNIRSYSFELKYLIVGNAFQGKDRDRMEG</sequence>
<evidence type="ECO:0000313" key="15">
    <source>
        <dbReference type="Proteomes" id="UP001356427"/>
    </source>
</evidence>
<proteinExistence type="inferred from homology"/>
<comment type="caution">
    <text evidence="14">The sequence shown here is derived from an EMBL/GenBank/DDBJ whole genome shotgun (WGS) entry which is preliminary data.</text>
</comment>
<dbReference type="GO" id="GO:0098552">
    <property type="term" value="C:side of membrane"/>
    <property type="evidence" value="ECO:0007669"/>
    <property type="project" value="UniProtKB-KW"/>
</dbReference>
<dbReference type="GO" id="GO:0016477">
    <property type="term" value="P:cell migration"/>
    <property type="evidence" value="ECO:0007669"/>
    <property type="project" value="TreeGrafter"/>
</dbReference>
<dbReference type="GO" id="GO:0090263">
    <property type="term" value="P:positive regulation of canonical Wnt signaling pathway"/>
    <property type="evidence" value="ECO:0007669"/>
    <property type="project" value="TreeGrafter"/>
</dbReference>
<dbReference type="GO" id="GO:1905475">
    <property type="term" value="P:regulation of protein localization to membrane"/>
    <property type="evidence" value="ECO:0007669"/>
    <property type="project" value="TreeGrafter"/>
</dbReference>
<keyword evidence="7 12" id="KW-0472">Membrane</keyword>
<gene>
    <name evidence="14" type="ORF">J4Q44_G00204870</name>
</gene>
<evidence type="ECO:0000256" key="1">
    <source>
        <dbReference type="ARBA" id="ARBA00004609"/>
    </source>
</evidence>
<dbReference type="GO" id="GO:0009986">
    <property type="term" value="C:cell surface"/>
    <property type="evidence" value="ECO:0007669"/>
    <property type="project" value="TreeGrafter"/>
</dbReference>
<dbReference type="AlphaFoldDB" id="A0AAN8LGN4"/>
<keyword evidence="8" id="KW-0325">Glycoprotein</keyword>
<dbReference type="PANTHER" id="PTHR10822:SF19">
    <property type="entry name" value="GLYPICAN-5"/>
    <property type="match status" value="1"/>
</dbReference>
<name>A0AAN8LGN4_9TELE</name>
<dbReference type="GO" id="GO:0005576">
    <property type="term" value="C:extracellular region"/>
    <property type="evidence" value="ECO:0007669"/>
    <property type="project" value="TreeGrafter"/>
</dbReference>
<accession>A0AAN8LGN4</accession>
<keyword evidence="4 12" id="KW-0336">GPI-anchor</keyword>
<keyword evidence="15" id="KW-1185">Reference proteome</keyword>
<organism evidence="14 15">
    <name type="scientific">Coregonus suidteri</name>
    <dbReference type="NCBI Taxonomy" id="861788"/>
    <lineage>
        <taxon>Eukaryota</taxon>
        <taxon>Metazoa</taxon>
        <taxon>Chordata</taxon>
        <taxon>Craniata</taxon>
        <taxon>Vertebrata</taxon>
        <taxon>Euteleostomi</taxon>
        <taxon>Actinopterygii</taxon>
        <taxon>Neopterygii</taxon>
        <taxon>Teleostei</taxon>
        <taxon>Protacanthopterygii</taxon>
        <taxon>Salmoniformes</taxon>
        <taxon>Salmonidae</taxon>
        <taxon>Coregoninae</taxon>
        <taxon>Coregonus</taxon>
    </lineage>
</organism>
<feature type="signal peptide" evidence="13">
    <location>
        <begin position="1"/>
        <end position="28"/>
    </location>
</feature>
<evidence type="ECO:0000256" key="4">
    <source>
        <dbReference type="ARBA" id="ARBA00022622"/>
    </source>
</evidence>
<dbReference type="PANTHER" id="PTHR10822">
    <property type="entry name" value="GLYPICAN"/>
    <property type="match status" value="1"/>
</dbReference>
<feature type="chain" id="PRO_5043049934" description="Glypican-1" evidence="13">
    <location>
        <begin position="29"/>
        <end position="116"/>
    </location>
</feature>
<comment type="similarity">
    <text evidence="2 11">Belongs to the glypican family.</text>
</comment>
<evidence type="ECO:0000256" key="7">
    <source>
        <dbReference type="ARBA" id="ARBA00023136"/>
    </source>
</evidence>
<dbReference type="GO" id="GO:0005886">
    <property type="term" value="C:plasma membrane"/>
    <property type="evidence" value="ECO:0007669"/>
    <property type="project" value="UniProtKB-SubCell"/>
</dbReference>
<comment type="function">
    <text evidence="12">Cell surface proteoglycan.</text>
</comment>
<evidence type="ECO:0000256" key="6">
    <source>
        <dbReference type="ARBA" id="ARBA00022974"/>
    </source>
</evidence>
<keyword evidence="9 12" id="KW-0357">Heparan sulfate</keyword>
<evidence type="ECO:0000256" key="10">
    <source>
        <dbReference type="ARBA" id="ARBA00023288"/>
    </source>
</evidence>
<keyword evidence="10 12" id="KW-0449">Lipoprotein</keyword>
<evidence type="ECO:0000256" key="9">
    <source>
        <dbReference type="ARBA" id="ARBA00023207"/>
    </source>
</evidence>
<dbReference type="InterPro" id="IPR001863">
    <property type="entry name" value="Glypican"/>
</dbReference>
<evidence type="ECO:0000256" key="13">
    <source>
        <dbReference type="SAM" id="SignalP"/>
    </source>
</evidence>
<protein>
    <recommendedName>
        <fullName evidence="16">Glypican-1</fullName>
    </recommendedName>
</protein>
<evidence type="ECO:0000313" key="14">
    <source>
        <dbReference type="EMBL" id="KAK6309024.1"/>
    </source>
</evidence>
<evidence type="ECO:0000256" key="5">
    <source>
        <dbReference type="ARBA" id="ARBA00022729"/>
    </source>
</evidence>
<dbReference type="Pfam" id="PF01153">
    <property type="entry name" value="Glypican"/>
    <property type="match status" value="1"/>
</dbReference>
<evidence type="ECO:0000256" key="8">
    <source>
        <dbReference type="ARBA" id="ARBA00023180"/>
    </source>
</evidence>
<keyword evidence="5 13" id="KW-0732">Signal</keyword>
<evidence type="ECO:0008006" key="16">
    <source>
        <dbReference type="Google" id="ProtNLM"/>
    </source>
</evidence>
<evidence type="ECO:0000256" key="11">
    <source>
        <dbReference type="RuleBase" id="RU003518"/>
    </source>
</evidence>
<evidence type="ECO:0000256" key="2">
    <source>
        <dbReference type="ARBA" id="ARBA00010260"/>
    </source>
</evidence>
<evidence type="ECO:0000256" key="12">
    <source>
        <dbReference type="RuleBase" id="RU003519"/>
    </source>
</evidence>
<dbReference type="Proteomes" id="UP001356427">
    <property type="component" value="Unassembled WGS sequence"/>
</dbReference>
<evidence type="ECO:0000256" key="3">
    <source>
        <dbReference type="ARBA" id="ARBA00022475"/>
    </source>
</evidence>
<comment type="subcellular location">
    <subcellularLocation>
        <location evidence="1 12">Cell membrane</location>
        <topology evidence="1 12">Lipid-anchor</topology>
        <topology evidence="1 12">GPI-anchor</topology>
    </subcellularLocation>
</comment>